<name>A0A6A6V7L2_9PLEO</name>
<evidence type="ECO:0000313" key="3">
    <source>
        <dbReference type="Proteomes" id="UP000799440"/>
    </source>
</evidence>
<accession>A0A6A6V7L2</accession>
<dbReference type="AlphaFoldDB" id="A0A6A6V7L2"/>
<reference evidence="2" key="1">
    <citation type="journal article" date="2020" name="Stud. Mycol.">
        <title>101 Dothideomycetes genomes: a test case for predicting lifestyles and emergence of pathogens.</title>
        <authorList>
            <person name="Haridas S."/>
            <person name="Albert R."/>
            <person name="Binder M."/>
            <person name="Bloem J."/>
            <person name="Labutti K."/>
            <person name="Salamov A."/>
            <person name="Andreopoulos B."/>
            <person name="Baker S."/>
            <person name="Barry K."/>
            <person name="Bills G."/>
            <person name="Bluhm B."/>
            <person name="Cannon C."/>
            <person name="Castanera R."/>
            <person name="Culley D."/>
            <person name="Daum C."/>
            <person name="Ezra D."/>
            <person name="Gonzalez J."/>
            <person name="Henrissat B."/>
            <person name="Kuo A."/>
            <person name="Liang C."/>
            <person name="Lipzen A."/>
            <person name="Lutzoni F."/>
            <person name="Magnuson J."/>
            <person name="Mondo S."/>
            <person name="Nolan M."/>
            <person name="Ohm R."/>
            <person name="Pangilinan J."/>
            <person name="Park H.-J."/>
            <person name="Ramirez L."/>
            <person name="Alfaro M."/>
            <person name="Sun H."/>
            <person name="Tritt A."/>
            <person name="Yoshinaga Y."/>
            <person name="Zwiers L.-H."/>
            <person name="Turgeon B."/>
            <person name="Goodwin S."/>
            <person name="Spatafora J."/>
            <person name="Crous P."/>
            <person name="Grigoriev I."/>
        </authorList>
    </citation>
    <scope>NUCLEOTIDE SEQUENCE</scope>
    <source>
        <strain evidence="2">CBS 119925</strain>
    </source>
</reference>
<sequence length="161" mass="18257">MMPQQLYTKTRHIFPPTRNHITTRPPLLSLTIATTTATTTTKMSNPTATQPERRFLLTELVINLLEIAKDVPPTVEEGEERGCYMLKKQESGVFSVYKEGEEEGEQGEQEQDQVEECRGRSPEPAGPTVPAEAAEVVVKKSSPIAKMKRKMRNMWLSRKRE</sequence>
<proteinExistence type="predicted"/>
<gene>
    <name evidence="2" type="ORF">M011DRAFT_74113</name>
</gene>
<organism evidence="2 3">
    <name type="scientific">Sporormia fimetaria CBS 119925</name>
    <dbReference type="NCBI Taxonomy" id="1340428"/>
    <lineage>
        <taxon>Eukaryota</taxon>
        <taxon>Fungi</taxon>
        <taxon>Dikarya</taxon>
        <taxon>Ascomycota</taxon>
        <taxon>Pezizomycotina</taxon>
        <taxon>Dothideomycetes</taxon>
        <taxon>Pleosporomycetidae</taxon>
        <taxon>Pleosporales</taxon>
        <taxon>Sporormiaceae</taxon>
        <taxon>Sporormia</taxon>
    </lineage>
</organism>
<evidence type="ECO:0000256" key="1">
    <source>
        <dbReference type="SAM" id="MobiDB-lite"/>
    </source>
</evidence>
<feature type="compositionally biased region" description="Low complexity" evidence="1">
    <location>
        <begin position="122"/>
        <end position="132"/>
    </location>
</feature>
<dbReference type="EMBL" id="MU006576">
    <property type="protein sequence ID" value="KAF2746598.1"/>
    <property type="molecule type" value="Genomic_DNA"/>
</dbReference>
<feature type="compositionally biased region" description="Acidic residues" evidence="1">
    <location>
        <begin position="100"/>
        <end position="114"/>
    </location>
</feature>
<protein>
    <submittedName>
        <fullName evidence="2">Uncharacterized protein</fullName>
    </submittedName>
</protein>
<keyword evidence="3" id="KW-1185">Reference proteome</keyword>
<feature type="region of interest" description="Disordered" evidence="1">
    <location>
        <begin position="97"/>
        <end position="132"/>
    </location>
</feature>
<evidence type="ECO:0000313" key="2">
    <source>
        <dbReference type="EMBL" id="KAF2746598.1"/>
    </source>
</evidence>
<dbReference type="Proteomes" id="UP000799440">
    <property type="component" value="Unassembled WGS sequence"/>
</dbReference>